<reference evidence="2 3" key="1">
    <citation type="submission" date="2023-10" db="EMBL/GenBank/DDBJ databases">
        <title>Nicoliella lavandulae sp. nov. isolated from Lavandula angustifolia flowers.</title>
        <authorList>
            <person name="Alcantara C."/>
            <person name="Zuniga M."/>
            <person name="Landete J.M."/>
            <person name="Monedero V."/>
        </authorList>
    </citation>
    <scope>NUCLEOTIDE SEQUENCE [LARGE SCALE GENOMIC DNA]</scope>
    <source>
        <strain evidence="2 3">Es01</strain>
    </source>
</reference>
<organism evidence="2 3">
    <name type="scientific">Nicoliella lavandulae</name>
    <dbReference type="NCBI Taxonomy" id="3082954"/>
    <lineage>
        <taxon>Bacteria</taxon>
        <taxon>Bacillati</taxon>
        <taxon>Bacillota</taxon>
        <taxon>Bacilli</taxon>
        <taxon>Lactobacillales</taxon>
        <taxon>Lactobacillaceae</taxon>
        <taxon>Nicoliella</taxon>
    </lineage>
</organism>
<comment type="caution">
    <text evidence="2">The sequence shown here is derived from an EMBL/GenBank/DDBJ whole genome shotgun (WGS) entry which is preliminary data.</text>
</comment>
<dbReference type="Proteomes" id="UP001370590">
    <property type="component" value="Unassembled WGS sequence"/>
</dbReference>
<keyword evidence="3" id="KW-1185">Reference proteome</keyword>
<feature type="domain" description="Regulatory protein YycH" evidence="1">
    <location>
        <begin position="14"/>
        <end position="425"/>
    </location>
</feature>
<protein>
    <submittedName>
        <fullName evidence="2">Two-component system activity regulator YycH</fullName>
    </submittedName>
</protein>
<evidence type="ECO:0000259" key="1">
    <source>
        <dbReference type="Pfam" id="PF07435"/>
    </source>
</evidence>
<evidence type="ECO:0000313" key="2">
    <source>
        <dbReference type="EMBL" id="MEJ6399948.1"/>
    </source>
</evidence>
<gene>
    <name evidence="2" type="primary">yycH</name>
    <name evidence="2" type="ORF">R4146_01965</name>
</gene>
<sequence length="436" mass="49746">MKINGLGKYLLPTLLSVAVALSIGLSASLWLNPSHYKNDASSSAGTNIKTQLNNKPISEIYAPTQLMHNDDQGNQHLLVNQSVNLVGEIREYIQDYQDVKLDSSGSVSKDQYVGLLRRKDSYILNYSSAVTMPIVNQFLNKRLNGLPNYRVNRIVLPLNDDRHIYLLRDDGYRVYTVSVRKHSLQLLNQFLATKMRKINVEFKIFNDRPLIYFKKDQTMPQYAYLVNVQQQNYYIIRLLGESQNFSVKHRSNATVYNDQDSKQVSFYDNNDVKYVDERPKSIPNSYNALLFNNYNELINSGVSLDSVKFFGYDAKRQLATYRGYVEGFPIFNNVNYGLISMQIVENSSIRYEFSLASLQIPVPSGVPDEKVPSTTDVLKTLKALGYKSNKINGIELGYSWHGSAKTDVLVNLIPTWYIHYGNDWLNYNNIVAGGSK</sequence>
<dbReference type="Gene3D" id="3.10.450.310">
    <property type="match status" value="1"/>
</dbReference>
<name>A0ABU8SJ73_9LACO</name>
<dbReference type="EMBL" id="JAWMWH010000001">
    <property type="protein sequence ID" value="MEJ6399948.1"/>
    <property type="molecule type" value="Genomic_DNA"/>
</dbReference>
<evidence type="ECO:0000313" key="3">
    <source>
        <dbReference type="Proteomes" id="UP001370590"/>
    </source>
</evidence>
<accession>A0ABU8SJ73</accession>
<dbReference type="InterPro" id="IPR009996">
    <property type="entry name" value="YycH"/>
</dbReference>
<dbReference type="Pfam" id="PF07435">
    <property type="entry name" value="YycH"/>
    <property type="match status" value="1"/>
</dbReference>
<dbReference type="RefSeq" id="WP_339959778.1">
    <property type="nucleotide sequence ID" value="NZ_JAWMWH010000001.1"/>
</dbReference>
<proteinExistence type="predicted"/>
<dbReference type="CDD" id="cd15787">
    <property type="entry name" value="YycH_N"/>
    <property type="match status" value="1"/>
</dbReference>